<dbReference type="PANTHER" id="PTHR19384">
    <property type="entry name" value="NITRIC OXIDE SYNTHASE-RELATED"/>
    <property type="match status" value="1"/>
</dbReference>
<evidence type="ECO:0000313" key="5">
    <source>
        <dbReference type="EMBL" id="BDX08704.1"/>
    </source>
</evidence>
<evidence type="ECO:0000256" key="1">
    <source>
        <dbReference type="ARBA" id="ARBA00001917"/>
    </source>
</evidence>
<dbReference type="GO" id="GO:0005829">
    <property type="term" value="C:cytosol"/>
    <property type="evidence" value="ECO:0007669"/>
    <property type="project" value="TreeGrafter"/>
</dbReference>
<accession>A0AA48KUL3</accession>
<protein>
    <submittedName>
        <fullName evidence="5">Protein MioC</fullName>
    </submittedName>
</protein>
<feature type="domain" description="Flavodoxin-like" evidence="4">
    <location>
        <begin position="5"/>
        <end position="142"/>
    </location>
</feature>
<dbReference type="PANTHER" id="PTHR19384:SF128">
    <property type="entry name" value="NADPH OXIDOREDUCTASE A"/>
    <property type="match status" value="1"/>
</dbReference>
<name>A0AA48KUL3_9ALTE</name>
<dbReference type="SUPFAM" id="SSF52218">
    <property type="entry name" value="Flavoproteins"/>
    <property type="match status" value="1"/>
</dbReference>
<dbReference type="Proteomes" id="UP001333710">
    <property type="component" value="Chromosome"/>
</dbReference>
<dbReference type="EMBL" id="AP027272">
    <property type="protein sequence ID" value="BDX08704.1"/>
    <property type="molecule type" value="Genomic_DNA"/>
</dbReference>
<evidence type="ECO:0000256" key="2">
    <source>
        <dbReference type="ARBA" id="ARBA00022630"/>
    </source>
</evidence>
<dbReference type="Pfam" id="PF00258">
    <property type="entry name" value="Flavodoxin_1"/>
    <property type="match status" value="1"/>
</dbReference>
<gene>
    <name evidence="5" type="primary">mioC</name>
    <name evidence="5" type="ORF">MACH26_42250</name>
</gene>
<dbReference type="KEGG" id="pmaw:MACH26_42250"/>
<keyword evidence="6" id="KW-1185">Reference proteome</keyword>
<dbReference type="Gene3D" id="3.40.50.360">
    <property type="match status" value="1"/>
</dbReference>
<reference evidence="5" key="1">
    <citation type="submission" date="2023-01" db="EMBL/GenBank/DDBJ databases">
        <title>Complete genome sequence of Planctobacterium marinum strain Dej080120_11.</title>
        <authorList>
            <person name="Ueki S."/>
            <person name="Maruyama F."/>
        </authorList>
    </citation>
    <scope>NUCLEOTIDE SEQUENCE</scope>
    <source>
        <strain evidence="5">Dej080120_11</strain>
    </source>
</reference>
<organism evidence="5 6">
    <name type="scientific">Planctobacterium marinum</name>
    <dbReference type="NCBI Taxonomy" id="1631968"/>
    <lineage>
        <taxon>Bacteria</taxon>
        <taxon>Pseudomonadati</taxon>
        <taxon>Pseudomonadota</taxon>
        <taxon>Gammaproteobacteria</taxon>
        <taxon>Alteromonadales</taxon>
        <taxon>Alteromonadaceae</taxon>
        <taxon>Planctobacterium</taxon>
    </lineage>
</organism>
<keyword evidence="3" id="KW-0288">FMN</keyword>
<dbReference type="GO" id="GO:0016491">
    <property type="term" value="F:oxidoreductase activity"/>
    <property type="evidence" value="ECO:0007669"/>
    <property type="project" value="TreeGrafter"/>
</dbReference>
<dbReference type="GO" id="GO:0010181">
    <property type="term" value="F:FMN binding"/>
    <property type="evidence" value="ECO:0007669"/>
    <property type="project" value="InterPro"/>
</dbReference>
<dbReference type="NCBIfam" id="NF006531">
    <property type="entry name" value="PRK09004.1"/>
    <property type="match status" value="1"/>
</dbReference>
<keyword evidence="2" id="KW-0285">Flavoprotein</keyword>
<dbReference type="RefSeq" id="WP_338294765.1">
    <property type="nucleotide sequence ID" value="NZ_AP027272.1"/>
</dbReference>
<dbReference type="InterPro" id="IPR008254">
    <property type="entry name" value="Flavodoxin/NO_synth"/>
</dbReference>
<dbReference type="AlphaFoldDB" id="A0AA48KUL3"/>
<dbReference type="GO" id="GO:0050660">
    <property type="term" value="F:flavin adenine dinucleotide binding"/>
    <property type="evidence" value="ECO:0007669"/>
    <property type="project" value="TreeGrafter"/>
</dbReference>
<comment type="cofactor">
    <cofactor evidence="1">
        <name>FMN</name>
        <dbReference type="ChEBI" id="CHEBI:58210"/>
    </cofactor>
</comment>
<dbReference type="PROSITE" id="PS50902">
    <property type="entry name" value="FLAVODOXIN_LIKE"/>
    <property type="match status" value="1"/>
</dbReference>
<evidence type="ECO:0000256" key="3">
    <source>
        <dbReference type="ARBA" id="ARBA00022643"/>
    </source>
</evidence>
<sequence>MADQIEIITGSMLGATEYVAEQVQTELHQAGFNAEVHFQPDITQIRQSGIWVLCSSTHGAGDLPDNIQAFANALPDSDLSQIQFIVIALGDSSYDTFCQAGKTLYELMCKSGAKPLSELFCIDVLQHPMPEEVAGEWLANQLAGGLFESN</sequence>
<proteinExistence type="predicted"/>
<dbReference type="InterPro" id="IPR029039">
    <property type="entry name" value="Flavoprotein-like_sf"/>
</dbReference>
<evidence type="ECO:0000313" key="6">
    <source>
        <dbReference type="Proteomes" id="UP001333710"/>
    </source>
</evidence>
<evidence type="ECO:0000259" key="4">
    <source>
        <dbReference type="PROSITE" id="PS50902"/>
    </source>
</evidence>